<keyword evidence="1" id="KW-0175">Coiled coil</keyword>
<organism evidence="3 4">
    <name type="scientific">Coturnix japonica</name>
    <name type="common">Japanese quail</name>
    <name type="synonym">Coturnix coturnix japonica</name>
    <dbReference type="NCBI Taxonomy" id="93934"/>
    <lineage>
        <taxon>Eukaryota</taxon>
        <taxon>Metazoa</taxon>
        <taxon>Chordata</taxon>
        <taxon>Craniata</taxon>
        <taxon>Vertebrata</taxon>
        <taxon>Euteleostomi</taxon>
        <taxon>Archelosauria</taxon>
        <taxon>Archosauria</taxon>
        <taxon>Dinosauria</taxon>
        <taxon>Saurischia</taxon>
        <taxon>Theropoda</taxon>
        <taxon>Coelurosauria</taxon>
        <taxon>Aves</taxon>
        <taxon>Neognathae</taxon>
        <taxon>Galloanserae</taxon>
        <taxon>Galliformes</taxon>
        <taxon>Phasianidae</taxon>
        <taxon>Perdicinae</taxon>
        <taxon>Coturnix</taxon>
    </lineage>
</organism>
<feature type="domain" description="DUF4709" evidence="2">
    <location>
        <begin position="36"/>
        <end position="145"/>
    </location>
</feature>
<name>A0A8C2SUB9_COTJA</name>
<dbReference type="InterPro" id="IPR031651">
    <property type="entry name" value="DUF4709"/>
</dbReference>
<dbReference type="GeneID" id="107308967"/>
<accession>A0A8C2SUB9</accession>
<dbReference type="AlphaFoldDB" id="A0A8C2SUB9"/>
<reference evidence="3" key="3">
    <citation type="submission" date="2025-09" db="UniProtKB">
        <authorList>
            <consortium name="Ensembl"/>
        </authorList>
    </citation>
    <scope>IDENTIFICATION</scope>
</reference>
<dbReference type="KEGG" id="cjo:107308967"/>
<evidence type="ECO:0000259" key="2">
    <source>
        <dbReference type="Pfam" id="PF15821"/>
    </source>
</evidence>
<evidence type="ECO:0000256" key="1">
    <source>
        <dbReference type="SAM" id="Coils"/>
    </source>
</evidence>
<dbReference type="RefSeq" id="XP_015708784.1">
    <property type="nucleotide sequence ID" value="XM_015853298.2"/>
</dbReference>
<dbReference type="Pfam" id="PF15821">
    <property type="entry name" value="DUF4709"/>
    <property type="match status" value="1"/>
</dbReference>
<dbReference type="Proteomes" id="UP000694412">
    <property type="component" value="Chromosome 2"/>
</dbReference>
<reference evidence="3" key="1">
    <citation type="submission" date="2015-11" db="EMBL/GenBank/DDBJ databases">
        <authorList>
            <consortium name="International Coturnix japonica Genome Analysis Consortium"/>
            <person name="Warren W."/>
            <person name="Burt D.W."/>
            <person name="Antin P.B."/>
            <person name="Lanford R."/>
            <person name="Gros J."/>
            <person name="Wilson R.K."/>
        </authorList>
    </citation>
    <scope>NUCLEOTIDE SEQUENCE [LARGE SCALE GENOMIC DNA]</scope>
</reference>
<dbReference type="GeneTree" id="ENSGT00390000003836"/>
<proteinExistence type="predicted"/>
<evidence type="ECO:0000313" key="3">
    <source>
        <dbReference type="Ensembl" id="ENSCJPP00005003934.1"/>
    </source>
</evidence>
<feature type="coiled-coil region" evidence="1">
    <location>
        <begin position="167"/>
        <end position="264"/>
    </location>
</feature>
<dbReference type="PANTHER" id="PTHR22382:SF7">
    <property type="entry name" value="RIKEN CDNA 4921504E06 GENE"/>
    <property type="match status" value="1"/>
</dbReference>
<dbReference type="OrthoDB" id="10027521at2759"/>
<dbReference type="Ensembl" id="ENSCJPT00005006792.1">
    <property type="protein sequence ID" value="ENSCJPP00005003934.1"/>
    <property type="gene ID" value="ENSCJPG00005004013.1"/>
</dbReference>
<keyword evidence="4" id="KW-1185">Reference proteome</keyword>
<gene>
    <name evidence="3" type="primary">C2H10orf67</name>
</gene>
<dbReference type="PANTHER" id="PTHR22382">
    <property type="entry name" value="RIKEN CDNA 4921504E06 GENE"/>
    <property type="match status" value="1"/>
</dbReference>
<protein>
    <recommendedName>
        <fullName evidence="2">DUF4709 domain-containing protein</fullName>
    </recommendedName>
</protein>
<dbReference type="CTD" id="608288"/>
<sequence length="404" mass="46990">MSTAGRGGPLPWARLLAPTTLELLALPCGLQGVERRHSISDDLNIGYHSRDHATQTDIKEIPELKELAIATQALIELTHSLQKDLLIYKSTIQAQYQEKIEEKASNLYKYVNDRLRDIETCHKRKEVQLRQSYQQQLCDALAVLRAKTEKYYNINIEEIEGSQGKLLRYLRDKLQEKESIIGELKRKLWEYQVNKRTKMVVFEDDDRGNKKLEKENEEFKEEVFRLRSEIARLEDSLQHSEKEKRALDKQVQRMQLKMESDERTIQKLVEFQEQMKAELENGRSLGENLITSVAPEQQPDERSLNAENGELKKCEGQERQTIARKKAEQSNAIWKKKFQIVQNSLHAIKDEMFLRQTLQRQLLALRYTSPGETMVCPVCCIENDRKGTNRFKAGSQLPSTSDQD</sequence>
<evidence type="ECO:0000313" key="4">
    <source>
        <dbReference type="Proteomes" id="UP000694412"/>
    </source>
</evidence>
<reference evidence="3" key="2">
    <citation type="submission" date="2025-08" db="UniProtKB">
        <authorList>
            <consortium name="Ensembl"/>
        </authorList>
    </citation>
    <scope>IDENTIFICATION</scope>
</reference>
<dbReference type="InterPro" id="IPR040119">
    <property type="entry name" value="C10orf67-like"/>
</dbReference>